<protein>
    <recommendedName>
        <fullName evidence="3">F-box domain-containing protein</fullName>
    </recommendedName>
</protein>
<evidence type="ECO:0000313" key="1">
    <source>
        <dbReference type="EMBL" id="KAJ7635357.1"/>
    </source>
</evidence>
<dbReference type="Proteomes" id="UP001221142">
    <property type="component" value="Unassembled WGS sequence"/>
</dbReference>
<sequence>MVSRAHLCSQCGFGIVQAVPAHDNRTRMRCRLSELDSLIAVLTAERDALQAQSDTIVYPVLSLPPEITSEIFEGSIGIDDSVSITVGQRIMPVVGANTPLLLTHICREWRQIAPSNPALWRSLHLLDTLPPEAVETWLSRAGNLPLAYHMHMQCRSRDEPRVVALAKTSIIHAARWQDAHFSIPPSALPEFNFEEQSLPYLRHLSLAIYHNLGPRLPVTTVTDIAIRNAPLLVDFHLSDLPDGVKLELPWFQLTGLTLKAMALSECLALVAKCPQLQKLEKLQSLRSACSVHSVMAFVTAPRLEALAVDGERFPQDAETITELARRSNSPLQHFTVVLPESVDNLTLDYGRPLIDVLGIFGLLNSADLLPRLKNFTLRCRSRLISPEQHQTFVDLLQTRRSTLKLADVFVMIPRLEPSNMPNKAVIEQLRALALTGMKIRIKIKGTQECAKVAFDSTWCVSHS</sequence>
<gene>
    <name evidence="1" type="ORF">FB45DRAFT_1143584</name>
</gene>
<evidence type="ECO:0000313" key="2">
    <source>
        <dbReference type="Proteomes" id="UP001221142"/>
    </source>
</evidence>
<evidence type="ECO:0008006" key="3">
    <source>
        <dbReference type="Google" id="ProtNLM"/>
    </source>
</evidence>
<name>A0AAD7C094_9AGAR</name>
<proteinExistence type="predicted"/>
<keyword evidence="2" id="KW-1185">Reference proteome</keyword>
<organism evidence="1 2">
    <name type="scientific">Roridomyces roridus</name>
    <dbReference type="NCBI Taxonomy" id="1738132"/>
    <lineage>
        <taxon>Eukaryota</taxon>
        <taxon>Fungi</taxon>
        <taxon>Dikarya</taxon>
        <taxon>Basidiomycota</taxon>
        <taxon>Agaricomycotina</taxon>
        <taxon>Agaricomycetes</taxon>
        <taxon>Agaricomycetidae</taxon>
        <taxon>Agaricales</taxon>
        <taxon>Marasmiineae</taxon>
        <taxon>Mycenaceae</taxon>
        <taxon>Roridomyces</taxon>
    </lineage>
</organism>
<dbReference type="EMBL" id="JARKIF010000007">
    <property type="protein sequence ID" value="KAJ7635357.1"/>
    <property type="molecule type" value="Genomic_DNA"/>
</dbReference>
<accession>A0AAD7C094</accession>
<reference evidence="1" key="1">
    <citation type="submission" date="2023-03" db="EMBL/GenBank/DDBJ databases">
        <title>Massive genome expansion in bonnet fungi (Mycena s.s.) driven by repeated elements and novel gene families across ecological guilds.</title>
        <authorList>
            <consortium name="Lawrence Berkeley National Laboratory"/>
            <person name="Harder C.B."/>
            <person name="Miyauchi S."/>
            <person name="Viragh M."/>
            <person name="Kuo A."/>
            <person name="Thoen E."/>
            <person name="Andreopoulos B."/>
            <person name="Lu D."/>
            <person name="Skrede I."/>
            <person name="Drula E."/>
            <person name="Henrissat B."/>
            <person name="Morin E."/>
            <person name="Kohler A."/>
            <person name="Barry K."/>
            <person name="LaButti K."/>
            <person name="Morin E."/>
            <person name="Salamov A."/>
            <person name="Lipzen A."/>
            <person name="Mereny Z."/>
            <person name="Hegedus B."/>
            <person name="Baldrian P."/>
            <person name="Stursova M."/>
            <person name="Weitz H."/>
            <person name="Taylor A."/>
            <person name="Grigoriev I.V."/>
            <person name="Nagy L.G."/>
            <person name="Martin F."/>
            <person name="Kauserud H."/>
        </authorList>
    </citation>
    <scope>NUCLEOTIDE SEQUENCE</scope>
    <source>
        <strain evidence="1">9284</strain>
    </source>
</reference>
<dbReference type="AlphaFoldDB" id="A0AAD7C094"/>
<comment type="caution">
    <text evidence="1">The sequence shown here is derived from an EMBL/GenBank/DDBJ whole genome shotgun (WGS) entry which is preliminary data.</text>
</comment>